<keyword evidence="1" id="KW-0812">Transmembrane</keyword>
<dbReference type="EMBL" id="CH940647">
    <property type="protein sequence ID" value="KRF84649.1"/>
    <property type="molecule type" value="Genomic_DNA"/>
</dbReference>
<name>A0A0Q9WIZ2_DROVI</name>
<protein>
    <submittedName>
        <fullName evidence="2">Uncharacterized protein</fullName>
    </submittedName>
</protein>
<accession>A0A0Q9WIZ2</accession>
<dbReference type="Proteomes" id="UP000008792">
    <property type="component" value="Unassembled WGS sequence"/>
</dbReference>
<organism evidence="2 3">
    <name type="scientific">Drosophila virilis</name>
    <name type="common">Fruit fly</name>
    <dbReference type="NCBI Taxonomy" id="7244"/>
    <lineage>
        <taxon>Eukaryota</taxon>
        <taxon>Metazoa</taxon>
        <taxon>Ecdysozoa</taxon>
        <taxon>Arthropoda</taxon>
        <taxon>Hexapoda</taxon>
        <taxon>Insecta</taxon>
        <taxon>Pterygota</taxon>
        <taxon>Neoptera</taxon>
        <taxon>Endopterygota</taxon>
        <taxon>Diptera</taxon>
        <taxon>Brachycera</taxon>
        <taxon>Muscomorpha</taxon>
        <taxon>Ephydroidea</taxon>
        <taxon>Drosophilidae</taxon>
        <taxon>Drosophila</taxon>
    </lineage>
</organism>
<evidence type="ECO:0000313" key="2">
    <source>
        <dbReference type="EMBL" id="KRF84649.1"/>
    </source>
</evidence>
<feature type="transmembrane region" description="Helical" evidence="1">
    <location>
        <begin position="155"/>
        <end position="174"/>
    </location>
</feature>
<feature type="transmembrane region" description="Helical" evidence="1">
    <location>
        <begin position="38"/>
        <end position="61"/>
    </location>
</feature>
<proteinExistence type="predicted"/>
<keyword evidence="1" id="KW-1133">Transmembrane helix</keyword>
<dbReference type="InParanoid" id="A0A0Q9WIZ2"/>
<reference evidence="2 3" key="1">
    <citation type="journal article" date="2007" name="Nature">
        <title>Evolution of genes and genomes on the Drosophila phylogeny.</title>
        <authorList>
            <consortium name="Drosophila 12 Genomes Consortium"/>
            <person name="Clark A.G."/>
            <person name="Eisen M.B."/>
            <person name="Smith D.R."/>
            <person name="Bergman C.M."/>
            <person name="Oliver B."/>
            <person name="Markow T.A."/>
            <person name="Kaufman T.C."/>
            <person name="Kellis M."/>
            <person name="Gelbart W."/>
            <person name="Iyer V.N."/>
            <person name="Pollard D.A."/>
            <person name="Sackton T.B."/>
            <person name="Larracuente A.M."/>
            <person name="Singh N.D."/>
            <person name="Abad J.P."/>
            <person name="Abt D.N."/>
            <person name="Adryan B."/>
            <person name="Aguade M."/>
            <person name="Akashi H."/>
            <person name="Anderson W.W."/>
            <person name="Aquadro C.F."/>
            <person name="Ardell D.H."/>
            <person name="Arguello R."/>
            <person name="Artieri C.G."/>
            <person name="Barbash D.A."/>
            <person name="Barker D."/>
            <person name="Barsanti P."/>
            <person name="Batterham P."/>
            <person name="Batzoglou S."/>
            <person name="Begun D."/>
            <person name="Bhutkar A."/>
            <person name="Blanco E."/>
            <person name="Bosak S.A."/>
            <person name="Bradley R.K."/>
            <person name="Brand A.D."/>
            <person name="Brent M.R."/>
            <person name="Brooks A.N."/>
            <person name="Brown R.H."/>
            <person name="Butlin R.K."/>
            <person name="Caggese C."/>
            <person name="Calvi B.R."/>
            <person name="Bernardo de Carvalho A."/>
            <person name="Caspi A."/>
            <person name="Castrezana S."/>
            <person name="Celniker S.E."/>
            <person name="Chang J.L."/>
            <person name="Chapple C."/>
            <person name="Chatterji S."/>
            <person name="Chinwalla A."/>
            <person name="Civetta A."/>
            <person name="Clifton S.W."/>
            <person name="Comeron J.M."/>
            <person name="Costello J.C."/>
            <person name="Coyne J.A."/>
            <person name="Daub J."/>
            <person name="David R.G."/>
            <person name="Delcher A.L."/>
            <person name="Delehaunty K."/>
            <person name="Do C.B."/>
            <person name="Ebling H."/>
            <person name="Edwards K."/>
            <person name="Eickbush T."/>
            <person name="Evans J.D."/>
            <person name="Filipski A."/>
            <person name="Findeiss S."/>
            <person name="Freyhult E."/>
            <person name="Fulton L."/>
            <person name="Fulton R."/>
            <person name="Garcia A.C."/>
            <person name="Gardiner A."/>
            <person name="Garfield D.A."/>
            <person name="Garvin B.E."/>
            <person name="Gibson G."/>
            <person name="Gilbert D."/>
            <person name="Gnerre S."/>
            <person name="Godfrey J."/>
            <person name="Good R."/>
            <person name="Gotea V."/>
            <person name="Gravely B."/>
            <person name="Greenberg A.J."/>
            <person name="Griffiths-Jones S."/>
            <person name="Gross S."/>
            <person name="Guigo R."/>
            <person name="Gustafson E.A."/>
            <person name="Haerty W."/>
            <person name="Hahn M.W."/>
            <person name="Halligan D.L."/>
            <person name="Halpern A.L."/>
            <person name="Halter G.M."/>
            <person name="Han M.V."/>
            <person name="Heger A."/>
            <person name="Hillier L."/>
            <person name="Hinrichs A.S."/>
            <person name="Holmes I."/>
            <person name="Hoskins R.A."/>
            <person name="Hubisz M.J."/>
            <person name="Hultmark D."/>
            <person name="Huntley M.A."/>
            <person name="Jaffe D.B."/>
            <person name="Jagadeeshan S."/>
            <person name="Jeck W.R."/>
            <person name="Johnson J."/>
            <person name="Jones C.D."/>
            <person name="Jordan W.C."/>
            <person name="Karpen G.H."/>
            <person name="Kataoka E."/>
            <person name="Keightley P.D."/>
            <person name="Kheradpour P."/>
            <person name="Kirkness E.F."/>
            <person name="Koerich L.B."/>
            <person name="Kristiansen K."/>
            <person name="Kudrna D."/>
            <person name="Kulathinal R.J."/>
            <person name="Kumar S."/>
            <person name="Kwok R."/>
            <person name="Lander E."/>
            <person name="Langley C.H."/>
            <person name="Lapoint R."/>
            <person name="Lazzaro B.P."/>
            <person name="Lee S.J."/>
            <person name="Levesque L."/>
            <person name="Li R."/>
            <person name="Lin C.F."/>
            <person name="Lin M.F."/>
            <person name="Lindblad-Toh K."/>
            <person name="Llopart A."/>
            <person name="Long M."/>
            <person name="Low L."/>
            <person name="Lozovsky E."/>
            <person name="Lu J."/>
            <person name="Luo M."/>
            <person name="Machado C.A."/>
            <person name="Makalowski W."/>
            <person name="Marzo M."/>
            <person name="Matsuda M."/>
            <person name="Matzkin L."/>
            <person name="McAllister B."/>
            <person name="McBride C.S."/>
            <person name="McKernan B."/>
            <person name="McKernan K."/>
            <person name="Mendez-Lago M."/>
            <person name="Minx P."/>
            <person name="Mollenhauer M.U."/>
            <person name="Montooth K."/>
            <person name="Mount S.M."/>
            <person name="Mu X."/>
            <person name="Myers E."/>
            <person name="Negre B."/>
            <person name="Newfeld S."/>
            <person name="Nielsen R."/>
            <person name="Noor M.A."/>
            <person name="O'Grady P."/>
            <person name="Pachter L."/>
            <person name="Papaceit M."/>
            <person name="Parisi M.J."/>
            <person name="Parisi M."/>
            <person name="Parts L."/>
            <person name="Pedersen J.S."/>
            <person name="Pesole G."/>
            <person name="Phillippy A.M."/>
            <person name="Ponting C.P."/>
            <person name="Pop M."/>
            <person name="Porcelli D."/>
            <person name="Powell J.R."/>
            <person name="Prohaska S."/>
            <person name="Pruitt K."/>
            <person name="Puig M."/>
            <person name="Quesneville H."/>
            <person name="Ram K.R."/>
            <person name="Rand D."/>
            <person name="Rasmussen M.D."/>
            <person name="Reed L.K."/>
            <person name="Reenan R."/>
            <person name="Reily A."/>
            <person name="Remington K.A."/>
            <person name="Rieger T.T."/>
            <person name="Ritchie M.G."/>
            <person name="Robin C."/>
            <person name="Rogers Y.H."/>
            <person name="Rohde C."/>
            <person name="Rozas J."/>
            <person name="Rubenfield M.J."/>
            <person name="Ruiz A."/>
            <person name="Russo S."/>
            <person name="Salzberg S.L."/>
            <person name="Sanchez-Gracia A."/>
            <person name="Saranga D.J."/>
            <person name="Sato H."/>
            <person name="Schaeffer S.W."/>
            <person name="Schatz M.C."/>
            <person name="Schlenke T."/>
            <person name="Schwartz R."/>
            <person name="Segarra C."/>
            <person name="Singh R.S."/>
            <person name="Sirot L."/>
            <person name="Sirota M."/>
            <person name="Sisneros N.B."/>
            <person name="Smith C.D."/>
            <person name="Smith T.F."/>
            <person name="Spieth J."/>
            <person name="Stage D.E."/>
            <person name="Stark A."/>
            <person name="Stephan W."/>
            <person name="Strausberg R.L."/>
            <person name="Strempel S."/>
            <person name="Sturgill D."/>
            <person name="Sutton G."/>
            <person name="Sutton G.G."/>
            <person name="Tao W."/>
            <person name="Teichmann S."/>
            <person name="Tobari Y.N."/>
            <person name="Tomimura Y."/>
            <person name="Tsolas J.M."/>
            <person name="Valente V.L."/>
            <person name="Venter E."/>
            <person name="Venter J.C."/>
            <person name="Vicario S."/>
            <person name="Vieira F.G."/>
            <person name="Vilella A.J."/>
            <person name="Villasante A."/>
            <person name="Walenz B."/>
            <person name="Wang J."/>
            <person name="Wasserman M."/>
            <person name="Watts T."/>
            <person name="Wilson D."/>
            <person name="Wilson R.K."/>
            <person name="Wing R.A."/>
            <person name="Wolfner M.F."/>
            <person name="Wong A."/>
            <person name="Wong G.K."/>
            <person name="Wu C.I."/>
            <person name="Wu G."/>
            <person name="Yamamoto D."/>
            <person name="Yang H.P."/>
            <person name="Yang S.P."/>
            <person name="Yorke J.A."/>
            <person name="Yoshida K."/>
            <person name="Zdobnov E."/>
            <person name="Zhang P."/>
            <person name="Zhang Y."/>
            <person name="Zimin A.V."/>
            <person name="Baldwin J."/>
            <person name="Abdouelleil A."/>
            <person name="Abdulkadir J."/>
            <person name="Abebe A."/>
            <person name="Abera B."/>
            <person name="Abreu J."/>
            <person name="Acer S.C."/>
            <person name="Aftuck L."/>
            <person name="Alexander A."/>
            <person name="An P."/>
            <person name="Anderson E."/>
            <person name="Anderson S."/>
            <person name="Arachi H."/>
            <person name="Azer M."/>
            <person name="Bachantsang P."/>
            <person name="Barry A."/>
            <person name="Bayul T."/>
            <person name="Berlin A."/>
            <person name="Bessette D."/>
            <person name="Bloom T."/>
            <person name="Blye J."/>
            <person name="Boguslavskiy L."/>
            <person name="Bonnet C."/>
            <person name="Boukhgalter B."/>
            <person name="Bourzgui I."/>
            <person name="Brown A."/>
            <person name="Cahill P."/>
            <person name="Channer S."/>
            <person name="Cheshatsang Y."/>
            <person name="Chuda L."/>
            <person name="Citroen M."/>
            <person name="Collymore A."/>
            <person name="Cooke P."/>
            <person name="Costello M."/>
            <person name="D'Aco K."/>
            <person name="Daza R."/>
            <person name="De Haan G."/>
            <person name="DeGray S."/>
            <person name="DeMaso C."/>
            <person name="Dhargay N."/>
            <person name="Dooley K."/>
            <person name="Dooley E."/>
            <person name="Doricent M."/>
            <person name="Dorje P."/>
            <person name="Dorjee K."/>
            <person name="Dupes A."/>
            <person name="Elong R."/>
            <person name="Falk J."/>
            <person name="Farina A."/>
            <person name="Faro S."/>
            <person name="Ferguson D."/>
            <person name="Fisher S."/>
            <person name="Foley C.D."/>
            <person name="Franke A."/>
            <person name="Friedrich D."/>
            <person name="Gadbois L."/>
            <person name="Gearin G."/>
            <person name="Gearin C.R."/>
            <person name="Giannoukos G."/>
            <person name="Goode T."/>
            <person name="Graham J."/>
            <person name="Grandbois E."/>
            <person name="Grewal S."/>
            <person name="Gyaltsen K."/>
            <person name="Hafez N."/>
            <person name="Hagos B."/>
            <person name="Hall J."/>
            <person name="Henson C."/>
            <person name="Hollinger A."/>
            <person name="Honan T."/>
            <person name="Huard M.D."/>
            <person name="Hughes L."/>
            <person name="Hurhula B."/>
            <person name="Husby M.E."/>
            <person name="Kamat A."/>
            <person name="Kanga B."/>
            <person name="Kashin S."/>
            <person name="Khazanovich D."/>
            <person name="Kisner P."/>
            <person name="Lance K."/>
            <person name="Lara M."/>
            <person name="Lee W."/>
            <person name="Lennon N."/>
            <person name="Letendre F."/>
            <person name="LeVine R."/>
            <person name="Lipovsky A."/>
            <person name="Liu X."/>
            <person name="Liu J."/>
            <person name="Liu S."/>
            <person name="Lokyitsang T."/>
            <person name="Lokyitsang Y."/>
            <person name="Lubonja R."/>
            <person name="Lui A."/>
            <person name="MacDonald P."/>
            <person name="Magnisalis V."/>
            <person name="Maru K."/>
            <person name="Matthews C."/>
            <person name="McCusker W."/>
            <person name="McDonough S."/>
            <person name="Mehta T."/>
            <person name="Meldrim J."/>
            <person name="Meneus L."/>
            <person name="Mihai O."/>
            <person name="Mihalev A."/>
            <person name="Mihova T."/>
            <person name="Mittelman R."/>
            <person name="Mlenga V."/>
            <person name="Montmayeur A."/>
            <person name="Mulrain L."/>
            <person name="Navidi A."/>
            <person name="Naylor J."/>
            <person name="Negash T."/>
            <person name="Nguyen T."/>
            <person name="Nguyen N."/>
            <person name="Nicol R."/>
            <person name="Norbu C."/>
            <person name="Norbu N."/>
            <person name="Novod N."/>
            <person name="O'Neill B."/>
            <person name="Osman S."/>
            <person name="Markiewicz E."/>
            <person name="Oyono O.L."/>
            <person name="Patti C."/>
            <person name="Phunkhang P."/>
            <person name="Pierre F."/>
            <person name="Priest M."/>
            <person name="Raghuraman S."/>
            <person name="Rege F."/>
            <person name="Reyes R."/>
            <person name="Rise C."/>
            <person name="Rogov P."/>
            <person name="Ross K."/>
            <person name="Ryan E."/>
            <person name="Settipalli S."/>
            <person name="Shea T."/>
            <person name="Sherpa N."/>
            <person name="Shi L."/>
            <person name="Shih D."/>
            <person name="Sparrow T."/>
            <person name="Spaulding J."/>
            <person name="Stalker J."/>
            <person name="Stange-Thomann N."/>
            <person name="Stavropoulos S."/>
            <person name="Stone C."/>
            <person name="Strader C."/>
            <person name="Tesfaye S."/>
            <person name="Thomson T."/>
            <person name="Thoulutsang Y."/>
            <person name="Thoulutsang D."/>
            <person name="Topham K."/>
            <person name="Topping I."/>
            <person name="Tsamla T."/>
            <person name="Vassiliev H."/>
            <person name="Vo A."/>
            <person name="Wangchuk T."/>
            <person name="Wangdi T."/>
            <person name="Weiand M."/>
            <person name="Wilkinson J."/>
            <person name="Wilson A."/>
            <person name="Yadav S."/>
            <person name="Young G."/>
            <person name="Yu Q."/>
            <person name="Zembek L."/>
            <person name="Zhong D."/>
            <person name="Zimmer A."/>
            <person name="Zwirko Z."/>
            <person name="Jaffe D.B."/>
            <person name="Alvarez P."/>
            <person name="Brockman W."/>
            <person name="Butler J."/>
            <person name="Chin C."/>
            <person name="Gnerre S."/>
            <person name="Grabherr M."/>
            <person name="Kleber M."/>
            <person name="Mauceli E."/>
            <person name="MacCallum I."/>
        </authorList>
    </citation>
    <scope>NUCLEOTIDE SEQUENCE [LARGE SCALE GENOMIC DNA]</scope>
    <source>
        <strain evidence="3">Tucson 15010-1051.87</strain>
    </source>
</reference>
<gene>
    <name evidence="2" type="primary">Dvir\GJ26588</name>
    <name evidence="2" type="ORF">Dvir_GJ26588</name>
</gene>
<keyword evidence="1" id="KW-0472">Membrane</keyword>
<evidence type="ECO:0000313" key="3">
    <source>
        <dbReference type="Proteomes" id="UP000008792"/>
    </source>
</evidence>
<dbReference type="OrthoDB" id="7837311at2759"/>
<keyword evidence="3" id="KW-1185">Reference proteome</keyword>
<dbReference type="AlphaFoldDB" id="A0A0Q9WIZ2"/>
<sequence length="183" mass="21249">MFQLIPYDKQIKLMARTYKLKMDASRQSMEMLNLPNNYFFIMHRILLLMCLHGVLESLYIFTCHYCTLAIKLPTLWHNHRFLILPPELTRQLRCGFGFLHINAWLGLTYAALAFAPALMIPWLIYYYGFLGLHLLKLSIKVLGKSMQGEGIQTSIKLMGLSLKIAFVILCKRNYEAILKSMAI</sequence>
<evidence type="ECO:0000256" key="1">
    <source>
        <dbReference type="SAM" id="Phobius"/>
    </source>
</evidence>
<feature type="transmembrane region" description="Helical" evidence="1">
    <location>
        <begin position="98"/>
        <end position="118"/>
    </location>
</feature>